<dbReference type="GO" id="GO:0035485">
    <property type="term" value="F:adenine/guanine mispair binding"/>
    <property type="evidence" value="ECO:0007669"/>
    <property type="project" value="TreeGrafter"/>
</dbReference>
<dbReference type="SUPFAM" id="SSF48150">
    <property type="entry name" value="DNA-glycosylase"/>
    <property type="match status" value="1"/>
</dbReference>
<keyword evidence="12" id="KW-0234">DNA repair</keyword>
<dbReference type="Gene3D" id="1.10.340.30">
    <property type="entry name" value="Hypothetical protein, domain 2"/>
    <property type="match status" value="1"/>
</dbReference>
<dbReference type="PANTHER" id="PTHR42944:SF1">
    <property type="entry name" value="ADENINE DNA GLYCOSYLASE"/>
    <property type="match status" value="1"/>
</dbReference>
<feature type="domain" description="HhH-GPD" evidence="15">
    <location>
        <begin position="131"/>
        <end position="283"/>
    </location>
</feature>
<evidence type="ECO:0000256" key="8">
    <source>
        <dbReference type="ARBA" id="ARBA00022763"/>
    </source>
</evidence>
<evidence type="ECO:0000313" key="16">
    <source>
        <dbReference type="EMBL" id="QAY64296.1"/>
    </source>
</evidence>
<dbReference type="SMART" id="SM00478">
    <property type="entry name" value="ENDO3c"/>
    <property type="match status" value="1"/>
</dbReference>
<dbReference type="Pfam" id="PF00730">
    <property type="entry name" value="HhH-GPD"/>
    <property type="match status" value="1"/>
</dbReference>
<name>A0A4P6EPA8_9MICO</name>
<sequence>MPRRHDTATCRATPDYGVRVPPTSAAPAPTAPTPISRKHDAQPKSAKQGESAAQGVPAPQGDSGPPRATAPQADPGASASPAPQANPATPPGPAPDPLIGRTVAWFAAARRDLPWRAPSRTPWGVLVSEVMLQQTPVARVEPVWRAWLGRWPTPAALAAAPTADVLRAWDRLGYPRRALRLHECARVVVERHGGTVPADEAALRALPGVGEYTAAAVAAFAFGRRALVVDTNVRRVLARAVGGVALPAPTPTAAERQTATALVPDDDATAVAWAAASMELGALVCTARSPRCGECPVGDLCAWRAAGHPGDEHAHRRRAQAWHGTDRQCRGRIMAVLRGAPGPVPRSVIDAAIDAAIGAAISTAVGAGTRSAGAAPESRPDRAQVTRCLAGLIEDGLVEQTPARAYRLPAD</sequence>
<dbReference type="InterPro" id="IPR011257">
    <property type="entry name" value="DNA_glycosylase"/>
</dbReference>
<dbReference type="InterPro" id="IPR004035">
    <property type="entry name" value="Endouclease-III_FeS-bd_BS"/>
</dbReference>
<dbReference type="Proteomes" id="UP000291758">
    <property type="component" value="Chromosome"/>
</dbReference>
<comment type="catalytic activity">
    <reaction evidence="1">
        <text>Hydrolyzes free adenine bases from 7,8-dihydro-8-oxoguanine:adenine mismatched double-stranded DNA, leaving an apurinic site.</text>
        <dbReference type="EC" id="3.2.2.31"/>
    </reaction>
</comment>
<evidence type="ECO:0000256" key="11">
    <source>
        <dbReference type="ARBA" id="ARBA00023014"/>
    </source>
</evidence>
<comment type="similarity">
    <text evidence="3">Belongs to the Nth/MutY family.</text>
</comment>
<evidence type="ECO:0000256" key="5">
    <source>
        <dbReference type="ARBA" id="ARBA00022023"/>
    </source>
</evidence>
<reference evidence="16 17" key="1">
    <citation type="submission" date="2019-01" db="EMBL/GenBank/DDBJ databases">
        <title>Genome sequencing of strain 2JSPR-7.</title>
        <authorList>
            <person name="Heo J."/>
            <person name="Kim S.-J."/>
            <person name="Kim J.-S."/>
            <person name="Hong S.-B."/>
            <person name="Kwon S.-W."/>
        </authorList>
    </citation>
    <scope>NUCLEOTIDE SEQUENCE [LARGE SCALE GENOMIC DNA]</scope>
    <source>
        <strain evidence="16 17">2JSPR-7</strain>
    </source>
</reference>
<dbReference type="GO" id="GO:0006298">
    <property type="term" value="P:mismatch repair"/>
    <property type="evidence" value="ECO:0007669"/>
    <property type="project" value="TreeGrafter"/>
</dbReference>
<dbReference type="PROSITE" id="PS00764">
    <property type="entry name" value="ENDONUCLEASE_III_1"/>
    <property type="match status" value="1"/>
</dbReference>
<dbReference type="Pfam" id="PF00633">
    <property type="entry name" value="HHH"/>
    <property type="match status" value="1"/>
</dbReference>
<evidence type="ECO:0000256" key="1">
    <source>
        <dbReference type="ARBA" id="ARBA00000843"/>
    </source>
</evidence>
<dbReference type="SMART" id="SM00525">
    <property type="entry name" value="FES"/>
    <property type="match status" value="1"/>
</dbReference>
<gene>
    <name evidence="16" type="ORF">ET495_14995</name>
</gene>
<dbReference type="OrthoDB" id="9802365at2"/>
<dbReference type="InterPro" id="IPR003265">
    <property type="entry name" value="HhH-GPD_domain"/>
</dbReference>
<dbReference type="InterPro" id="IPR004036">
    <property type="entry name" value="Endonuclease-III-like_CS2"/>
</dbReference>
<evidence type="ECO:0000256" key="2">
    <source>
        <dbReference type="ARBA" id="ARBA00001966"/>
    </source>
</evidence>
<dbReference type="CDD" id="cd00056">
    <property type="entry name" value="ENDO3c"/>
    <property type="match status" value="1"/>
</dbReference>
<keyword evidence="6" id="KW-0004">4Fe-4S</keyword>
<keyword evidence="7" id="KW-0479">Metal-binding</keyword>
<evidence type="ECO:0000256" key="9">
    <source>
        <dbReference type="ARBA" id="ARBA00022801"/>
    </source>
</evidence>
<evidence type="ECO:0000256" key="7">
    <source>
        <dbReference type="ARBA" id="ARBA00022723"/>
    </source>
</evidence>
<dbReference type="Pfam" id="PF10576">
    <property type="entry name" value="EndIII_4Fe-2S"/>
    <property type="match status" value="1"/>
</dbReference>
<evidence type="ECO:0000259" key="15">
    <source>
        <dbReference type="SMART" id="SM00478"/>
    </source>
</evidence>
<feature type="region of interest" description="Disordered" evidence="14">
    <location>
        <begin position="1"/>
        <end position="99"/>
    </location>
</feature>
<organism evidence="16 17">
    <name type="scientific">Xylanimonas allomyrinae</name>
    <dbReference type="NCBI Taxonomy" id="2509459"/>
    <lineage>
        <taxon>Bacteria</taxon>
        <taxon>Bacillati</taxon>
        <taxon>Actinomycetota</taxon>
        <taxon>Actinomycetes</taxon>
        <taxon>Micrococcales</taxon>
        <taxon>Promicromonosporaceae</taxon>
        <taxon>Xylanimonas</taxon>
    </lineage>
</organism>
<dbReference type="FunFam" id="1.10.340.30:FF:000003">
    <property type="entry name" value="A/G-specific adenine glycosylase"/>
    <property type="match status" value="1"/>
</dbReference>
<evidence type="ECO:0000256" key="10">
    <source>
        <dbReference type="ARBA" id="ARBA00023004"/>
    </source>
</evidence>
<dbReference type="InterPro" id="IPR023170">
    <property type="entry name" value="HhH_base_excis_C"/>
</dbReference>
<dbReference type="EMBL" id="CP035495">
    <property type="protein sequence ID" value="QAY64296.1"/>
    <property type="molecule type" value="Genomic_DNA"/>
</dbReference>
<dbReference type="GO" id="GO:0046872">
    <property type="term" value="F:metal ion binding"/>
    <property type="evidence" value="ECO:0007669"/>
    <property type="project" value="UniProtKB-KW"/>
</dbReference>
<keyword evidence="13" id="KW-0326">Glycosidase</keyword>
<protein>
    <recommendedName>
        <fullName evidence="5">Adenine DNA glycosylase</fullName>
        <ecNumber evidence="4">3.2.2.31</ecNumber>
    </recommendedName>
</protein>
<dbReference type="PANTHER" id="PTHR42944">
    <property type="entry name" value="ADENINE DNA GLYCOSYLASE"/>
    <property type="match status" value="1"/>
</dbReference>
<keyword evidence="8" id="KW-0227">DNA damage</keyword>
<dbReference type="InterPro" id="IPR003651">
    <property type="entry name" value="Endonuclease3_FeS-loop_motif"/>
</dbReference>
<evidence type="ECO:0000256" key="13">
    <source>
        <dbReference type="ARBA" id="ARBA00023295"/>
    </source>
</evidence>
<evidence type="ECO:0000256" key="12">
    <source>
        <dbReference type="ARBA" id="ARBA00023204"/>
    </source>
</evidence>
<keyword evidence="9" id="KW-0378">Hydrolase</keyword>
<comment type="cofactor">
    <cofactor evidence="2">
        <name>[4Fe-4S] cluster</name>
        <dbReference type="ChEBI" id="CHEBI:49883"/>
    </cofactor>
</comment>
<dbReference type="GO" id="GO:0034039">
    <property type="term" value="F:8-oxo-7,8-dihydroguanine DNA N-glycosylase activity"/>
    <property type="evidence" value="ECO:0007669"/>
    <property type="project" value="TreeGrafter"/>
</dbReference>
<dbReference type="GO" id="GO:0006284">
    <property type="term" value="P:base-excision repair"/>
    <property type="evidence" value="ECO:0007669"/>
    <property type="project" value="InterPro"/>
</dbReference>
<proteinExistence type="inferred from homology"/>
<dbReference type="InterPro" id="IPR044298">
    <property type="entry name" value="MIG/MutY"/>
</dbReference>
<evidence type="ECO:0000256" key="4">
    <source>
        <dbReference type="ARBA" id="ARBA00012045"/>
    </source>
</evidence>
<keyword evidence="10" id="KW-0408">Iron</keyword>
<dbReference type="InterPro" id="IPR000445">
    <property type="entry name" value="HhH_motif"/>
</dbReference>
<feature type="compositionally biased region" description="Low complexity" evidence="14">
    <location>
        <begin position="70"/>
        <end position="87"/>
    </location>
</feature>
<evidence type="ECO:0000313" key="17">
    <source>
        <dbReference type="Proteomes" id="UP000291758"/>
    </source>
</evidence>
<dbReference type="Gene3D" id="1.10.1670.10">
    <property type="entry name" value="Helix-hairpin-Helix base-excision DNA repair enzymes (C-terminal)"/>
    <property type="match status" value="1"/>
</dbReference>
<accession>A0A4P6EPA8</accession>
<dbReference type="GO" id="GO:0032357">
    <property type="term" value="F:oxidized purine DNA binding"/>
    <property type="evidence" value="ECO:0007669"/>
    <property type="project" value="TreeGrafter"/>
</dbReference>
<dbReference type="AlphaFoldDB" id="A0A4P6EPA8"/>
<dbReference type="EC" id="3.2.2.31" evidence="4"/>
<dbReference type="KEGG" id="xyl:ET495_14995"/>
<dbReference type="GO" id="GO:0051539">
    <property type="term" value="F:4 iron, 4 sulfur cluster binding"/>
    <property type="evidence" value="ECO:0007669"/>
    <property type="project" value="UniProtKB-KW"/>
</dbReference>
<dbReference type="GO" id="GO:0000701">
    <property type="term" value="F:purine-specific mismatch base pair DNA N-glycosylase activity"/>
    <property type="evidence" value="ECO:0007669"/>
    <property type="project" value="UniProtKB-EC"/>
</dbReference>
<dbReference type="PROSITE" id="PS01155">
    <property type="entry name" value="ENDONUCLEASE_III_2"/>
    <property type="match status" value="1"/>
</dbReference>
<evidence type="ECO:0000256" key="3">
    <source>
        <dbReference type="ARBA" id="ARBA00008343"/>
    </source>
</evidence>
<keyword evidence="11" id="KW-0411">Iron-sulfur</keyword>
<evidence type="ECO:0000256" key="14">
    <source>
        <dbReference type="SAM" id="MobiDB-lite"/>
    </source>
</evidence>
<keyword evidence="17" id="KW-1185">Reference proteome</keyword>
<evidence type="ECO:0000256" key="6">
    <source>
        <dbReference type="ARBA" id="ARBA00022485"/>
    </source>
</evidence>